<keyword evidence="2" id="KW-1185">Reference proteome</keyword>
<accession>A0ACB8A2P8</accession>
<name>A0ACB8A2P8_9AGAM</name>
<organism evidence="1 2">
    <name type="scientific">Hygrophoropsis aurantiaca</name>
    <dbReference type="NCBI Taxonomy" id="72124"/>
    <lineage>
        <taxon>Eukaryota</taxon>
        <taxon>Fungi</taxon>
        <taxon>Dikarya</taxon>
        <taxon>Basidiomycota</taxon>
        <taxon>Agaricomycotina</taxon>
        <taxon>Agaricomycetes</taxon>
        <taxon>Agaricomycetidae</taxon>
        <taxon>Boletales</taxon>
        <taxon>Coniophorineae</taxon>
        <taxon>Hygrophoropsidaceae</taxon>
        <taxon>Hygrophoropsis</taxon>
    </lineage>
</organism>
<dbReference type="EMBL" id="MU267924">
    <property type="protein sequence ID" value="KAH7907237.1"/>
    <property type="molecule type" value="Genomic_DNA"/>
</dbReference>
<gene>
    <name evidence="1" type="ORF">BJ138DRAFT_523275</name>
</gene>
<evidence type="ECO:0000313" key="2">
    <source>
        <dbReference type="Proteomes" id="UP000790377"/>
    </source>
</evidence>
<evidence type="ECO:0000313" key="1">
    <source>
        <dbReference type="EMBL" id="KAH7907237.1"/>
    </source>
</evidence>
<dbReference type="Proteomes" id="UP000790377">
    <property type="component" value="Unassembled WGS sequence"/>
</dbReference>
<sequence>MAGLALIQQLQIQQTTNYLVAAEGALVVYDQVLTFPQEVNLVWNRQWSFTIALYLIARYIGSLYVIGNTALYMYINWTYSVIANMLLAVNCAENIFILTMQAILVIRVYALFNRSKKVLIFLATSYVLQATATFVLMGLGAHKRVLDEYYVSVGPPVWSVEQLLFTNANSSALPFIITLNRDSIIISIVFDSILLFFALWAFVRHALEAKTLEGRWSINVLVRTLVADQLLYFICNLAWLRLSLSLACATYTAKPSVFRILLYTVYYVFNALVVIAGPRMVISLRTAENKTRGEGRTLEGEVSTIRFGIRELPTQLESVMEEGGGFRAADENTQTD</sequence>
<reference evidence="1" key="1">
    <citation type="journal article" date="2021" name="New Phytol.">
        <title>Evolutionary innovations through gain and loss of genes in the ectomycorrhizal Boletales.</title>
        <authorList>
            <person name="Wu G."/>
            <person name="Miyauchi S."/>
            <person name="Morin E."/>
            <person name="Kuo A."/>
            <person name="Drula E."/>
            <person name="Varga T."/>
            <person name="Kohler A."/>
            <person name="Feng B."/>
            <person name="Cao Y."/>
            <person name="Lipzen A."/>
            <person name="Daum C."/>
            <person name="Hundley H."/>
            <person name="Pangilinan J."/>
            <person name="Johnson J."/>
            <person name="Barry K."/>
            <person name="LaButti K."/>
            <person name="Ng V."/>
            <person name="Ahrendt S."/>
            <person name="Min B."/>
            <person name="Choi I.G."/>
            <person name="Park H."/>
            <person name="Plett J.M."/>
            <person name="Magnuson J."/>
            <person name="Spatafora J.W."/>
            <person name="Nagy L.G."/>
            <person name="Henrissat B."/>
            <person name="Grigoriev I.V."/>
            <person name="Yang Z.L."/>
            <person name="Xu J."/>
            <person name="Martin F.M."/>
        </authorList>
    </citation>
    <scope>NUCLEOTIDE SEQUENCE</scope>
    <source>
        <strain evidence="1">ATCC 28755</strain>
    </source>
</reference>
<comment type="caution">
    <text evidence="1">The sequence shown here is derived from an EMBL/GenBank/DDBJ whole genome shotgun (WGS) entry which is preliminary data.</text>
</comment>
<protein>
    <submittedName>
        <fullName evidence="1">Uncharacterized protein</fullName>
    </submittedName>
</protein>
<proteinExistence type="predicted"/>